<proteinExistence type="predicted"/>
<organism evidence="1 2">
    <name type="scientific">Candidatus Syntrophosphaera thermopropionivorans</name>
    <dbReference type="NCBI Taxonomy" id="2593015"/>
    <lineage>
        <taxon>Bacteria</taxon>
        <taxon>Pseudomonadati</taxon>
        <taxon>Candidatus Cloacimonadota</taxon>
        <taxon>Candidatus Cloacimonadia</taxon>
        <taxon>Candidatus Cloacimonadales</taxon>
        <taxon>Candidatus Cloacimonadaceae</taxon>
        <taxon>Candidatus Syntrophosphaera</taxon>
    </lineage>
</organism>
<evidence type="ECO:0000313" key="1">
    <source>
        <dbReference type="EMBL" id="TDF73684.1"/>
    </source>
</evidence>
<comment type="caution">
    <text evidence="1">The sequence shown here is derived from an EMBL/GenBank/DDBJ whole genome shotgun (WGS) entry which is preliminary data.</text>
</comment>
<accession>A0AC61QK11</accession>
<gene>
    <name evidence="1" type="ORF">E0946_02680</name>
</gene>
<protein>
    <submittedName>
        <fullName evidence="1">Undecaprenyl/decaprenyl-phosphate alpha-N-acetylglucosaminyl 1-phosphate transferase</fullName>
    </submittedName>
</protein>
<sequence length="367" mass="40628">MENRTWEYLSVFIMSFLFVYGLTPFIIKLARALNFEDKPAARKIHQQKTPLLGGLSVFIGFSLLCIYDVAISPNRYFDLPMIGYLLGGLLITVLGLIDDKFGMHPAIKLLGQITVSLIFILSSFRIAELNHMFGSIYISLPLMVLWMVGLMNAMNFLDNMDGILSGMAGILGLGYFAFSLANITGSNSSEMAFIGLISLSFAGATLGFLPYNFNPAKIFLGDAGSMFIGYFLSSMGILMGRFAVLTRQNNIFYLLPVLLLSYAIFDICLVSYTRTRDGRHISQGGRDHSTHRLLTMLGSVKITAIIVYALNLMIVLTTVIIFITGNGVLLIATAIMFTLFFLFLGHKLDQIPIVIPINQQKTGRSLK</sequence>
<evidence type="ECO:0000313" key="2">
    <source>
        <dbReference type="Proteomes" id="UP000294588"/>
    </source>
</evidence>
<keyword evidence="2" id="KW-1185">Reference proteome</keyword>
<keyword evidence="1" id="KW-0808">Transferase</keyword>
<reference evidence="1" key="1">
    <citation type="submission" date="2019-03" db="EMBL/GenBank/DDBJ databases">
        <title>Candidatus Syntrophosphaera thermopropionivorans: a novel player in syntrophic propionate oxidation during anaerobic digestion.</title>
        <authorList>
            <person name="Dyksma S."/>
        </authorList>
    </citation>
    <scope>NUCLEOTIDE SEQUENCE</scope>
    <source>
        <strain evidence="1">W5</strain>
    </source>
</reference>
<dbReference type="EMBL" id="SMOG01000004">
    <property type="protein sequence ID" value="TDF73684.1"/>
    <property type="molecule type" value="Genomic_DNA"/>
</dbReference>
<name>A0AC61QK11_9BACT</name>
<dbReference type="Proteomes" id="UP000294588">
    <property type="component" value="Unassembled WGS sequence"/>
</dbReference>